<protein>
    <submittedName>
        <fullName evidence="3">Uncharacterized protein</fullName>
    </submittedName>
</protein>
<feature type="region of interest" description="Disordered" evidence="1">
    <location>
        <begin position="332"/>
        <end position="378"/>
    </location>
</feature>
<gene>
    <name evidence="3" type="ORF">SLS55_002741</name>
</gene>
<dbReference type="GeneID" id="92006826"/>
<feature type="transmembrane region" description="Helical" evidence="2">
    <location>
        <begin position="177"/>
        <end position="199"/>
    </location>
</feature>
<feature type="transmembrane region" description="Helical" evidence="2">
    <location>
        <begin position="268"/>
        <end position="293"/>
    </location>
</feature>
<feature type="compositionally biased region" description="Low complexity" evidence="1">
    <location>
        <begin position="334"/>
        <end position="350"/>
    </location>
</feature>
<keyword evidence="2" id="KW-0472">Membrane</keyword>
<dbReference type="PANTHER" id="PTHR38848">
    <property type="entry name" value="G-PROTEIN COUPLED RECEPTORS FAMILY 3 PROFILE DOMAIN-CONTAINING PROTEIN"/>
    <property type="match status" value="1"/>
</dbReference>
<dbReference type="EMBL" id="JAJVCZ030000002">
    <property type="protein sequence ID" value="KAL0263759.1"/>
    <property type="molecule type" value="Genomic_DNA"/>
</dbReference>
<proteinExistence type="predicted"/>
<keyword evidence="2" id="KW-1133">Transmembrane helix</keyword>
<feature type="transmembrane region" description="Helical" evidence="2">
    <location>
        <begin position="64"/>
        <end position="83"/>
    </location>
</feature>
<reference evidence="3 4" key="1">
    <citation type="submission" date="2024-02" db="EMBL/GenBank/DDBJ databases">
        <title>De novo assembly and annotation of 12 fungi associated with fruit tree decline syndrome in Ontario, Canada.</title>
        <authorList>
            <person name="Sulman M."/>
            <person name="Ellouze W."/>
            <person name="Ilyukhin E."/>
        </authorList>
    </citation>
    <scope>NUCLEOTIDE SEQUENCE [LARGE SCALE GENOMIC DNA]</scope>
    <source>
        <strain evidence="3 4">FDS-637</strain>
    </source>
</reference>
<organism evidence="3 4">
    <name type="scientific">Diplodia seriata</name>
    <dbReference type="NCBI Taxonomy" id="420778"/>
    <lineage>
        <taxon>Eukaryota</taxon>
        <taxon>Fungi</taxon>
        <taxon>Dikarya</taxon>
        <taxon>Ascomycota</taxon>
        <taxon>Pezizomycotina</taxon>
        <taxon>Dothideomycetes</taxon>
        <taxon>Dothideomycetes incertae sedis</taxon>
        <taxon>Botryosphaeriales</taxon>
        <taxon>Botryosphaeriaceae</taxon>
        <taxon>Diplodia</taxon>
    </lineage>
</organism>
<feature type="transmembrane region" description="Helical" evidence="2">
    <location>
        <begin position="95"/>
        <end position="115"/>
    </location>
</feature>
<feature type="compositionally biased region" description="Gly residues" evidence="1">
    <location>
        <begin position="467"/>
        <end position="477"/>
    </location>
</feature>
<evidence type="ECO:0000256" key="1">
    <source>
        <dbReference type="SAM" id="MobiDB-lite"/>
    </source>
</evidence>
<name>A0ABR3CT25_9PEZI</name>
<feature type="transmembrane region" description="Helical" evidence="2">
    <location>
        <begin position="135"/>
        <end position="157"/>
    </location>
</feature>
<keyword evidence="2" id="KW-0812">Transmembrane</keyword>
<dbReference type="RefSeq" id="XP_066636788.1">
    <property type="nucleotide sequence ID" value="XM_066774221.1"/>
</dbReference>
<feature type="compositionally biased region" description="Low complexity" evidence="1">
    <location>
        <begin position="358"/>
        <end position="378"/>
    </location>
</feature>
<evidence type="ECO:0000313" key="3">
    <source>
        <dbReference type="EMBL" id="KAL0263759.1"/>
    </source>
</evidence>
<keyword evidence="4" id="KW-1185">Reference proteome</keyword>
<sequence>MVALPGRVLSLIETRASPHVDKTSPTIYTIASMTCMLALSFMLGSRARHLRLNNISRMNFVRQLVVLMYILGIIFIVALAILSNGLGIRTYADCHAAIIMCLAFYMGSKLLLYLFLVERAHVIRAPSTRRLSDKVWLTGMAIVCLGFGALSVVGFLWPVAKITDGQCRVGLLSRVTIPIISFDIVINIGFTVLFIRLLWPLLSFHSKRASRLGLAATSSSSWHRRVLAPRSRQAQHDQPAVEVRGKDAAIAPRIDVGNTRLLKVLRKLVFKTVIGGVLVMVPTTANLVLLFRWEAHEPGWMCATICSLDVTWSVVVVHWLTVDPADLDGEIDFPPGGKTLTTTLTTTTMSPPSPSPSKSPTTTTSMTTTNRSSPRSSVRISDQAAAAARRPSSSSFLLAIPAACARAKSLTLVTTASSDATDDAEQAPFGAVRKRTSISQSSLREPLPSPAVSEMTTATAETTSTMGGSGSGSGSGSGCESEKGLLTPEMAVTPAAGWMRGRGG</sequence>
<feature type="region of interest" description="Disordered" evidence="1">
    <location>
        <begin position="415"/>
        <end position="504"/>
    </location>
</feature>
<dbReference type="PANTHER" id="PTHR38848:SF3">
    <property type="entry name" value="G-PROTEIN COUPLED RECEPTORS FAMILY 3 PROFILE DOMAIN-CONTAINING PROTEIN"/>
    <property type="match status" value="1"/>
</dbReference>
<feature type="compositionally biased region" description="Low complexity" evidence="1">
    <location>
        <begin position="453"/>
        <end position="466"/>
    </location>
</feature>
<evidence type="ECO:0000313" key="4">
    <source>
        <dbReference type="Proteomes" id="UP001430584"/>
    </source>
</evidence>
<feature type="transmembrane region" description="Helical" evidence="2">
    <location>
        <begin position="26"/>
        <end position="43"/>
    </location>
</feature>
<dbReference type="Proteomes" id="UP001430584">
    <property type="component" value="Unassembled WGS sequence"/>
</dbReference>
<evidence type="ECO:0000256" key="2">
    <source>
        <dbReference type="SAM" id="Phobius"/>
    </source>
</evidence>
<comment type="caution">
    <text evidence="3">The sequence shown here is derived from an EMBL/GenBank/DDBJ whole genome shotgun (WGS) entry which is preliminary data.</text>
</comment>
<accession>A0ABR3CT25</accession>